<evidence type="ECO:0000256" key="5">
    <source>
        <dbReference type="RuleBase" id="RU362066"/>
    </source>
</evidence>
<feature type="domain" description="Flagellar hook-associated protein 2 N-terminal" evidence="6">
    <location>
        <begin position="10"/>
        <end position="108"/>
    </location>
</feature>
<comment type="caution">
    <text evidence="8">The sequence shown here is derived from an EMBL/GenBank/DDBJ whole genome shotgun (WGS) entry which is preliminary data.</text>
</comment>
<dbReference type="GO" id="GO:0005576">
    <property type="term" value="C:extracellular region"/>
    <property type="evidence" value="ECO:0007669"/>
    <property type="project" value="UniProtKB-SubCell"/>
</dbReference>
<evidence type="ECO:0000313" key="9">
    <source>
        <dbReference type="Proteomes" id="UP000450917"/>
    </source>
</evidence>
<dbReference type="RefSeq" id="WP_155615223.1">
    <property type="nucleotide sequence ID" value="NZ_WNZX01000015.1"/>
</dbReference>
<name>A0A7X3CTJ3_9BACL</name>
<protein>
    <recommendedName>
        <fullName evidence="5">Flagellar hook-associated protein 2</fullName>
        <shortName evidence="5">HAP2</shortName>
    </recommendedName>
    <alternativeName>
        <fullName evidence="5">Flagellar cap protein</fullName>
    </alternativeName>
</protein>
<dbReference type="Pfam" id="PF07195">
    <property type="entry name" value="FliD_C"/>
    <property type="match status" value="1"/>
</dbReference>
<evidence type="ECO:0000256" key="3">
    <source>
        <dbReference type="ARBA" id="ARBA00023054"/>
    </source>
</evidence>
<evidence type="ECO:0000256" key="2">
    <source>
        <dbReference type="ARBA" id="ARBA00011255"/>
    </source>
</evidence>
<comment type="subcellular location">
    <subcellularLocation>
        <location evidence="5">Secreted</location>
    </subcellularLocation>
    <subcellularLocation>
        <location evidence="5">Bacterial flagellum</location>
    </subcellularLocation>
</comment>
<comment type="subunit">
    <text evidence="2 5">Homopentamer.</text>
</comment>
<dbReference type="Pfam" id="PF02465">
    <property type="entry name" value="FliD_N"/>
    <property type="match status" value="1"/>
</dbReference>
<dbReference type="InterPro" id="IPR003481">
    <property type="entry name" value="FliD_N"/>
</dbReference>
<dbReference type="GO" id="GO:0009421">
    <property type="term" value="C:bacterial-type flagellum filament cap"/>
    <property type="evidence" value="ECO:0007669"/>
    <property type="project" value="InterPro"/>
</dbReference>
<dbReference type="GO" id="GO:0009424">
    <property type="term" value="C:bacterial-type flagellum hook"/>
    <property type="evidence" value="ECO:0007669"/>
    <property type="project" value="UniProtKB-UniRule"/>
</dbReference>
<keyword evidence="3" id="KW-0175">Coiled coil</keyword>
<dbReference type="PANTHER" id="PTHR30288:SF0">
    <property type="entry name" value="FLAGELLAR HOOK-ASSOCIATED PROTEIN 2"/>
    <property type="match status" value="1"/>
</dbReference>
<keyword evidence="4 5" id="KW-0975">Bacterial flagellum</keyword>
<keyword evidence="8" id="KW-0282">Flagellum</keyword>
<dbReference type="Proteomes" id="UP000450917">
    <property type="component" value="Unassembled WGS sequence"/>
</dbReference>
<feature type="domain" description="Flagellar hook-associated protein 2 C-terminal" evidence="7">
    <location>
        <begin position="241"/>
        <end position="508"/>
    </location>
</feature>
<accession>A0A7X3CTJ3</accession>
<keyword evidence="8" id="KW-0969">Cilium</keyword>
<evidence type="ECO:0000259" key="7">
    <source>
        <dbReference type="Pfam" id="PF07195"/>
    </source>
</evidence>
<dbReference type="GO" id="GO:0007155">
    <property type="term" value="P:cell adhesion"/>
    <property type="evidence" value="ECO:0007669"/>
    <property type="project" value="InterPro"/>
</dbReference>
<organism evidence="8 9">
    <name type="scientific">Paenibacillus validus</name>
    <dbReference type="NCBI Taxonomy" id="44253"/>
    <lineage>
        <taxon>Bacteria</taxon>
        <taxon>Bacillati</taxon>
        <taxon>Bacillota</taxon>
        <taxon>Bacilli</taxon>
        <taxon>Bacillales</taxon>
        <taxon>Paenibacillaceae</taxon>
        <taxon>Paenibacillus</taxon>
    </lineage>
</organism>
<gene>
    <name evidence="8" type="primary">fliD</name>
    <name evidence="8" type="ORF">GNP93_17680</name>
</gene>
<sequence length="518" mass="56957">MINRVSGLASGIDTEGLISQLMQAKRASVDKLYQNKQTIQWQREAYRDMNTKIYDFRNNKLSSYRLEGTFAAKTVDVAGNAAAISAKATGNAVNGTFKIEVKEMATAASNYSAGDIRKTGQKIDPTLTLSTQVEKFDVFDPGGNEFTINGTKVKFDPTKDSLNNVIDRINKTTDVNAFYDSTTGFVSFVSKNTGLVNNPSDPASDSAAPGTNLGERITFSGNFLTQSLKVATGGPNEKVAVSAKVSINGMPEGSYASNKITVNGVEVTLLKKDPGNPATLTVDTDTNKIMDTVKAFVKDYNDILQTLNDKLNEARYKSFQPLTDTQKKDMKESDITQWEEKAKSGMLKNDDILSRAVSTMRLDVFSQVETGSKKYKTLASIGIETGEYIERGKLYIKDESKLKEAIEKEPEAIMALFTATGNGDSDQSDVGIAKRLYDHAQLTLNEMIQKAGSPGSFDTGAKDQSYIGKKLYLLDKDIDVANERIKNQEDMYYRKFTAMEAVINKYNSQSSYLSQLSQ</sequence>
<dbReference type="PANTHER" id="PTHR30288">
    <property type="entry name" value="FLAGELLAR CAP/ASSEMBLY PROTEIN FLID"/>
    <property type="match status" value="1"/>
</dbReference>
<comment type="similarity">
    <text evidence="1 5">Belongs to the FliD family.</text>
</comment>
<keyword evidence="8" id="KW-0966">Cell projection</keyword>
<dbReference type="GO" id="GO:0071973">
    <property type="term" value="P:bacterial-type flagellum-dependent cell motility"/>
    <property type="evidence" value="ECO:0007669"/>
    <property type="project" value="TreeGrafter"/>
</dbReference>
<proteinExistence type="inferred from homology"/>
<comment type="function">
    <text evidence="5">Required for morphogenesis and for the elongation of the flagellar filament by facilitating polymerization of the flagellin monomers at the tip of growing filament. Forms a capping structure, which prevents flagellin subunits (transported through the central channel of the flagellum) from leaking out without polymerization at the distal end.</text>
</comment>
<evidence type="ECO:0000256" key="1">
    <source>
        <dbReference type="ARBA" id="ARBA00009764"/>
    </source>
</evidence>
<keyword evidence="5" id="KW-0964">Secreted</keyword>
<dbReference type="InterPro" id="IPR010809">
    <property type="entry name" value="FliD_C"/>
</dbReference>
<evidence type="ECO:0000313" key="8">
    <source>
        <dbReference type="EMBL" id="MUG72502.1"/>
    </source>
</evidence>
<dbReference type="InterPro" id="IPR040026">
    <property type="entry name" value="FliD"/>
</dbReference>
<evidence type="ECO:0000256" key="4">
    <source>
        <dbReference type="ARBA" id="ARBA00023143"/>
    </source>
</evidence>
<dbReference type="EMBL" id="WNZX01000015">
    <property type="protein sequence ID" value="MUG72502.1"/>
    <property type="molecule type" value="Genomic_DNA"/>
</dbReference>
<evidence type="ECO:0000259" key="6">
    <source>
        <dbReference type="Pfam" id="PF02465"/>
    </source>
</evidence>
<dbReference type="AlphaFoldDB" id="A0A7X3CTJ3"/>
<keyword evidence="9" id="KW-1185">Reference proteome</keyword>
<reference evidence="8 9" key="1">
    <citation type="submission" date="2019-11" db="EMBL/GenBank/DDBJ databases">
        <title>Draft genome sequences of five Paenibacillus species of dairy origin.</title>
        <authorList>
            <person name="Olajide A.M."/>
            <person name="Chen S."/>
            <person name="Lapointe G."/>
        </authorList>
    </citation>
    <scope>NUCLEOTIDE SEQUENCE [LARGE SCALE GENOMIC DNA]</scope>
    <source>
        <strain evidence="8 9">2CS3</strain>
    </source>
</reference>